<evidence type="ECO:0000256" key="3">
    <source>
        <dbReference type="ARBA" id="ARBA00022771"/>
    </source>
</evidence>
<gene>
    <name evidence="10" type="ORF">MUK42_04294</name>
</gene>
<dbReference type="PROSITE" id="PS00028">
    <property type="entry name" value="ZINC_FINGER_C2H2_1"/>
    <property type="match status" value="1"/>
</dbReference>
<proteinExistence type="predicted"/>
<evidence type="ECO:0000256" key="7">
    <source>
        <dbReference type="PROSITE-ProRule" id="PRU00042"/>
    </source>
</evidence>
<evidence type="ECO:0000256" key="6">
    <source>
        <dbReference type="ARBA" id="ARBA00023163"/>
    </source>
</evidence>
<evidence type="ECO:0000313" key="11">
    <source>
        <dbReference type="Proteomes" id="UP001055439"/>
    </source>
</evidence>
<evidence type="ECO:0000256" key="8">
    <source>
        <dbReference type="SAM" id="MobiDB-lite"/>
    </source>
</evidence>
<dbReference type="SUPFAM" id="SSF57667">
    <property type="entry name" value="beta-beta-alpha zinc fingers"/>
    <property type="match status" value="1"/>
</dbReference>
<organism evidence="10 11">
    <name type="scientific">Musa troglodytarum</name>
    <name type="common">fe'i banana</name>
    <dbReference type="NCBI Taxonomy" id="320322"/>
    <lineage>
        <taxon>Eukaryota</taxon>
        <taxon>Viridiplantae</taxon>
        <taxon>Streptophyta</taxon>
        <taxon>Embryophyta</taxon>
        <taxon>Tracheophyta</taxon>
        <taxon>Spermatophyta</taxon>
        <taxon>Magnoliopsida</taxon>
        <taxon>Liliopsida</taxon>
        <taxon>Zingiberales</taxon>
        <taxon>Musaceae</taxon>
        <taxon>Musa</taxon>
    </lineage>
</organism>
<name>A0A9E7G7M0_9LILI</name>
<feature type="domain" description="C2H2-type" evidence="9">
    <location>
        <begin position="76"/>
        <end position="98"/>
    </location>
</feature>
<keyword evidence="5" id="KW-0805">Transcription regulation</keyword>
<keyword evidence="1" id="KW-0479">Metal-binding</keyword>
<evidence type="ECO:0000256" key="2">
    <source>
        <dbReference type="ARBA" id="ARBA00022737"/>
    </source>
</evidence>
<dbReference type="InterPro" id="IPR044653">
    <property type="entry name" value="AZF1/2/3-like"/>
</dbReference>
<feature type="region of interest" description="Disordered" evidence="8">
    <location>
        <begin position="44"/>
        <end position="68"/>
    </location>
</feature>
<dbReference type="PROSITE" id="PS50157">
    <property type="entry name" value="ZINC_FINGER_C2H2_2"/>
    <property type="match status" value="1"/>
</dbReference>
<dbReference type="AlphaFoldDB" id="A0A9E7G7M0"/>
<dbReference type="Pfam" id="PF13912">
    <property type="entry name" value="zf-C2H2_6"/>
    <property type="match status" value="1"/>
</dbReference>
<sequence>MAKVNGQSVKECCDHRLRCCPPQTASLGVTNSTMFDAGTRPGIGSLAAASTKPRPRGSSTASASATAAASGGGRVHRCSVCLKTFPLGQALGGHKRCHNDGSVGSGTAAAAMTSSEGELEAQGVLSERASVAGPGVGRRQALGGGGGEGGGGGAEPAGFQETETCHPGMSE</sequence>
<evidence type="ECO:0000256" key="5">
    <source>
        <dbReference type="ARBA" id="ARBA00023015"/>
    </source>
</evidence>
<evidence type="ECO:0000256" key="1">
    <source>
        <dbReference type="ARBA" id="ARBA00022723"/>
    </source>
</evidence>
<dbReference type="InterPro" id="IPR036236">
    <property type="entry name" value="Znf_C2H2_sf"/>
</dbReference>
<dbReference type="GO" id="GO:0000976">
    <property type="term" value="F:transcription cis-regulatory region binding"/>
    <property type="evidence" value="ECO:0007669"/>
    <property type="project" value="TreeGrafter"/>
</dbReference>
<reference evidence="10" key="1">
    <citation type="submission" date="2022-05" db="EMBL/GenBank/DDBJ databases">
        <title>The Musa troglodytarum L. genome provides insights into the mechanism of non-climacteric behaviour and enrichment of carotenoids.</title>
        <authorList>
            <person name="Wang J."/>
        </authorList>
    </citation>
    <scope>NUCLEOTIDE SEQUENCE</scope>
    <source>
        <tissue evidence="10">Leaf</tissue>
    </source>
</reference>
<dbReference type="PANTHER" id="PTHR45988:SF90">
    <property type="entry name" value="ZINC FINGER PROTEIN ZAT10-LIKE"/>
    <property type="match status" value="1"/>
</dbReference>
<keyword evidence="3 7" id="KW-0863">Zinc-finger</keyword>
<dbReference type="GO" id="GO:0005634">
    <property type="term" value="C:nucleus"/>
    <property type="evidence" value="ECO:0007669"/>
    <property type="project" value="TreeGrafter"/>
</dbReference>
<dbReference type="EMBL" id="CP097508">
    <property type="protein sequence ID" value="URE09580.1"/>
    <property type="molecule type" value="Genomic_DNA"/>
</dbReference>
<feature type="compositionally biased region" description="Gly residues" evidence="8">
    <location>
        <begin position="142"/>
        <end position="155"/>
    </location>
</feature>
<evidence type="ECO:0000256" key="4">
    <source>
        <dbReference type="ARBA" id="ARBA00022833"/>
    </source>
</evidence>
<evidence type="ECO:0000259" key="9">
    <source>
        <dbReference type="PROSITE" id="PS50157"/>
    </source>
</evidence>
<protein>
    <submittedName>
        <fullName evidence="10">Zinc finger protein</fullName>
    </submittedName>
</protein>
<keyword evidence="2" id="KW-0677">Repeat</keyword>
<dbReference type="PANTHER" id="PTHR45988">
    <property type="entry name" value="C2H2 TYPE ZINC FINGER TRANSCRIPTION FACTOR FAMILY-RELATED"/>
    <property type="match status" value="1"/>
</dbReference>
<feature type="region of interest" description="Disordered" evidence="8">
    <location>
        <begin position="132"/>
        <end position="171"/>
    </location>
</feature>
<keyword evidence="4" id="KW-0862">Zinc</keyword>
<dbReference type="GO" id="GO:0003700">
    <property type="term" value="F:DNA-binding transcription factor activity"/>
    <property type="evidence" value="ECO:0007669"/>
    <property type="project" value="InterPro"/>
</dbReference>
<keyword evidence="11" id="KW-1185">Reference proteome</keyword>
<accession>A0A9E7G7M0</accession>
<dbReference type="Proteomes" id="UP001055439">
    <property type="component" value="Chromosome 6"/>
</dbReference>
<evidence type="ECO:0000313" key="10">
    <source>
        <dbReference type="EMBL" id="URE09580.1"/>
    </source>
</evidence>
<dbReference type="InterPro" id="IPR013087">
    <property type="entry name" value="Znf_C2H2_type"/>
</dbReference>
<keyword evidence="6" id="KW-0804">Transcription</keyword>
<dbReference type="GO" id="GO:0008270">
    <property type="term" value="F:zinc ion binding"/>
    <property type="evidence" value="ECO:0007669"/>
    <property type="project" value="UniProtKB-KW"/>
</dbReference>
<feature type="compositionally biased region" description="Low complexity" evidence="8">
    <location>
        <begin position="57"/>
        <end position="68"/>
    </location>
</feature>